<feature type="transmembrane region" description="Helical" evidence="10">
    <location>
        <begin position="26"/>
        <end position="47"/>
    </location>
</feature>
<feature type="domain" description="Histidine kinase/HSP90-like ATPase" evidence="11">
    <location>
        <begin position="314"/>
        <end position="425"/>
    </location>
</feature>
<evidence type="ECO:0000259" key="12">
    <source>
        <dbReference type="Pfam" id="PF07730"/>
    </source>
</evidence>
<feature type="transmembrane region" description="Helical" evidence="10">
    <location>
        <begin position="59"/>
        <end position="78"/>
    </location>
</feature>
<feature type="region of interest" description="Disordered" evidence="9">
    <location>
        <begin position="351"/>
        <end position="390"/>
    </location>
</feature>
<evidence type="ECO:0000256" key="5">
    <source>
        <dbReference type="ARBA" id="ARBA00022741"/>
    </source>
</evidence>
<dbReference type="Pfam" id="PF02518">
    <property type="entry name" value="HATPase_c"/>
    <property type="match status" value="1"/>
</dbReference>
<feature type="domain" description="Signal transduction histidine kinase subgroup 3 dimerisation and phosphoacceptor" evidence="12">
    <location>
        <begin position="196"/>
        <end position="261"/>
    </location>
</feature>
<dbReference type="Pfam" id="PF07730">
    <property type="entry name" value="HisKA_3"/>
    <property type="match status" value="1"/>
</dbReference>
<dbReference type="InterPro" id="IPR036890">
    <property type="entry name" value="HATPase_C_sf"/>
</dbReference>
<name>A0AB39BJU5_9MICO</name>
<proteinExistence type="predicted"/>
<feature type="transmembrane region" description="Helical" evidence="10">
    <location>
        <begin position="151"/>
        <end position="168"/>
    </location>
</feature>
<evidence type="ECO:0000313" key="13">
    <source>
        <dbReference type="EMBL" id="XDI06790.1"/>
    </source>
</evidence>
<comment type="catalytic activity">
    <reaction evidence="1">
        <text>ATP + protein L-histidine = ADP + protein N-phospho-L-histidine.</text>
        <dbReference type="EC" id="2.7.13.3"/>
    </reaction>
</comment>
<organism evidence="13">
    <name type="scientific">Herbiconiux sp. A18JL235</name>
    <dbReference type="NCBI Taxonomy" id="3152363"/>
    <lineage>
        <taxon>Bacteria</taxon>
        <taxon>Bacillati</taxon>
        <taxon>Actinomycetota</taxon>
        <taxon>Actinomycetes</taxon>
        <taxon>Micrococcales</taxon>
        <taxon>Microbacteriaceae</taxon>
        <taxon>Herbiconiux</taxon>
    </lineage>
</organism>
<keyword evidence="5" id="KW-0547">Nucleotide-binding</keyword>
<keyword evidence="10" id="KW-0812">Transmembrane</keyword>
<dbReference type="SUPFAM" id="SSF55874">
    <property type="entry name" value="ATPase domain of HSP90 chaperone/DNA topoisomerase II/histidine kinase"/>
    <property type="match status" value="1"/>
</dbReference>
<dbReference type="InterPro" id="IPR050482">
    <property type="entry name" value="Sensor_HK_TwoCompSys"/>
</dbReference>
<dbReference type="GO" id="GO:0016020">
    <property type="term" value="C:membrane"/>
    <property type="evidence" value="ECO:0007669"/>
    <property type="project" value="InterPro"/>
</dbReference>
<dbReference type="PANTHER" id="PTHR24421:SF10">
    <property type="entry name" value="NITRATE_NITRITE SENSOR PROTEIN NARQ"/>
    <property type="match status" value="1"/>
</dbReference>
<keyword evidence="7" id="KW-0067">ATP-binding</keyword>
<dbReference type="EMBL" id="CP162511">
    <property type="protein sequence ID" value="XDI06790.1"/>
    <property type="molecule type" value="Genomic_DNA"/>
</dbReference>
<evidence type="ECO:0000256" key="3">
    <source>
        <dbReference type="ARBA" id="ARBA00022553"/>
    </source>
</evidence>
<reference evidence="13" key="1">
    <citation type="submission" date="2024-05" db="EMBL/GenBank/DDBJ databases">
        <title>Herbiconiux sp. A18JL235.</title>
        <authorList>
            <person name="Zhang G."/>
        </authorList>
    </citation>
    <scope>NUCLEOTIDE SEQUENCE</scope>
    <source>
        <strain evidence="13">A18JL235</strain>
    </source>
</reference>
<dbReference type="RefSeq" id="WP_368499168.1">
    <property type="nucleotide sequence ID" value="NZ_CP162511.1"/>
</dbReference>
<feature type="compositionally biased region" description="Gly residues" evidence="9">
    <location>
        <begin position="358"/>
        <end position="380"/>
    </location>
</feature>
<evidence type="ECO:0000256" key="4">
    <source>
        <dbReference type="ARBA" id="ARBA00022679"/>
    </source>
</evidence>
<sequence length="430" mass="45476">MPHPDERPPAAATAWPRFRLGGPLTLWLPVVVSFVVQVPAALLRWHARALVSSFDDDPVRFTARLVLAVAGPVALVFARRFPGPVVAVVVAAASGYVLVTSGDAAPPYVALPFAVIGAVVRGARIWAWISLGVGWVVTLAAGIALRVPWQPALVVAVSLALVLFVAIGESIRTRRRRWDEARRFAEEQRRSEVQAERMRIARELHDVLAHSLSQISVQAGVGLHLLESRPEEAAKALTDIKATSRSALEEVRSVLGVLRDGGEMTGVRTDSPAPLVPTPDLRRLDELLDSVRSQGLRVEASVDPAAHAAPAAVQLAMYRIVQESLTNVVRHSAGDRAEVAIVVTDEGYRVTVDDPGPARGGTTVGGPGRGGPREPGGPASGGPAFIGSGRGVLGMRERTELLGGRFSAGPVADGRGFRVIADLPELSGSS</sequence>
<evidence type="ECO:0000256" key="10">
    <source>
        <dbReference type="SAM" id="Phobius"/>
    </source>
</evidence>
<dbReference type="PANTHER" id="PTHR24421">
    <property type="entry name" value="NITRATE/NITRITE SENSOR PROTEIN NARX-RELATED"/>
    <property type="match status" value="1"/>
</dbReference>
<dbReference type="InterPro" id="IPR003594">
    <property type="entry name" value="HATPase_dom"/>
</dbReference>
<dbReference type="Gene3D" id="1.20.5.1930">
    <property type="match status" value="1"/>
</dbReference>
<keyword evidence="10" id="KW-0472">Membrane</keyword>
<dbReference type="AlphaFoldDB" id="A0AB39BJU5"/>
<accession>A0AB39BJU5</accession>
<feature type="transmembrane region" description="Helical" evidence="10">
    <location>
        <begin position="125"/>
        <end position="145"/>
    </location>
</feature>
<keyword evidence="4" id="KW-0808">Transferase</keyword>
<dbReference type="EC" id="2.7.13.3" evidence="2"/>
<dbReference type="Gene3D" id="3.30.565.10">
    <property type="entry name" value="Histidine kinase-like ATPase, C-terminal domain"/>
    <property type="match status" value="1"/>
</dbReference>
<evidence type="ECO:0000256" key="8">
    <source>
        <dbReference type="ARBA" id="ARBA00023012"/>
    </source>
</evidence>
<keyword evidence="6 13" id="KW-0418">Kinase</keyword>
<keyword evidence="10" id="KW-1133">Transmembrane helix</keyword>
<dbReference type="CDD" id="cd16917">
    <property type="entry name" value="HATPase_UhpB-NarQ-NarX-like"/>
    <property type="match status" value="1"/>
</dbReference>
<keyword evidence="8" id="KW-0902">Two-component regulatory system</keyword>
<evidence type="ECO:0000256" key="6">
    <source>
        <dbReference type="ARBA" id="ARBA00022777"/>
    </source>
</evidence>
<keyword evidence="3" id="KW-0597">Phosphoprotein</keyword>
<gene>
    <name evidence="13" type="ORF">ABFY20_06715</name>
</gene>
<dbReference type="GO" id="GO:0000155">
    <property type="term" value="F:phosphorelay sensor kinase activity"/>
    <property type="evidence" value="ECO:0007669"/>
    <property type="project" value="InterPro"/>
</dbReference>
<evidence type="ECO:0000256" key="9">
    <source>
        <dbReference type="SAM" id="MobiDB-lite"/>
    </source>
</evidence>
<dbReference type="GO" id="GO:0046983">
    <property type="term" value="F:protein dimerization activity"/>
    <property type="evidence" value="ECO:0007669"/>
    <property type="project" value="InterPro"/>
</dbReference>
<evidence type="ECO:0000256" key="1">
    <source>
        <dbReference type="ARBA" id="ARBA00000085"/>
    </source>
</evidence>
<evidence type="ECO:0000256" key="7">
    <source>
        <dbReference type="ARBA" id="ARBA00022840"/>
    </source>
</evidence>
<dbReference type="GO" id="GO:0005524">
    <property type="term" value="F:ATP binding"/>
    <property type="evidence" value="ECO:0007669"/>
    <property type="project" value="UniProtKB-KW"/>
</dbReference>
<dbReference type="InterPro" id="IPR011712">
    <property type="entry name" value="Sig_transdc_His_kin_sub3_dim/P"/>
</dbReference>
<protein>
    <recommendedName>
        <fullName evidence="2">histidine kinase</fullName>
        <ecNumber evidence="2">2.7.13.3</ecNumber>
    </recommendedName>
</protein>
<evidence type="ECO:0000259" key="11">
    <source>
        <dbReference type="Pfam" id="PF02518"/>
    </source>
</evidence>
<evidence type="ECO:0000256" key="2">
    <source>
        <dbReference type="ARBA" id="ARBA00012438"/>
    </source>
</evidence>